<keyword evidence="4 9" id="KW-1133">Transmembrane helix</keyword>
<name>A0ABD2Q7F2_9PLAT</name>
<evidence type="ECO:0000259" key="10">
    <source>
        <dbReference type="PROSITE" id="PS50262"/>
    </source>
</evidence>
<evidence type="ECO:0000256" key="5">
    <source>
        <dbReference type="ARBA" id="ARBA00023040"/>
    </source>
</evidence>
<gene>
    <name evidence="11" type="ORF">Ciccas_005866</name>
</gene>
<evidence type="ECO:0000256" key="7">
    <source>
        <dbReference type="ARBA" id="ARBA00023170"/>
    </source>
</evidence>
<dbReference type="InterPro" id="IPR000276">
    <property type="entry name" value="GPCR_Rhodpsn"/>
</dbReference>
<dbReference type="InterPro" id="IPR017452">
    <property type="entry name" value="GPCR_Rhodpsn_7TM"/>
</dbReference>
<dbReference type="PRINTS" id="PR00237">
    <property type="entry name" value="GPCRRHODOPSN"/>
</dbReference>
<evidence type="ECO:0000256" key="4">
    <source>
        <dbReference type="ARBA" id="ARBA00022989"/>
    </source>
</evidence>
<dbReference type="PANTHER" id="PTHR24248">
    <property type="entry name" value="ADRENERGIC RECEPTOR-RELATED G-PROTEIN COUPLED RECEPTOR"/>
    <property type="match status" value="1"/>
</dbReference>
<proteinExistence type="predicted"/>
<evidence type="ECO:0000256" key="8">
    <source>
        <dbReference type="ARBA" id="ARBA00023224"/>
    </source>
</evidence>
<comment type="caution">
    <text evidence="11">The sequence shown here is derived from an EMBL/GenBank/DDBJ whole genome shotgun (WGS) entry which is preliminary data.</text>
</comment>
<dbReference type="Gene3D" id="1.20.1070.10">
    <property type="entry name" value="Rhodopsin 7-helix transmembrane proteins"/>
    <property type="match status" value="1"/>
</dbReference>
<keyword evidence="6 9" id="KW-0472">Membrane</keyword>
<feature type="transmembrane region" description="Helical" evidence="9">
    <location>
        <begin position="21"/>
        <end position="42"/>
    </location>
</feature>
<evidence type="ECO:0000256" key="3">
    <source>
        <dbReference type="ARBA" id="ARBA00022692"/>
    </source>
</evidence>
<accession>A0ABD2Q7F2</accession>
<keyword evidence="2" id="KW-1003">Cell membrane</keyword>
<dbReference type="SUPFAM" id="SSF81321">
    <property type="entry name" value="Family A G protein-coupled receptor-like"/>
    <property type="match status" value="1"/>
</dbReference>
<keyword evidence="12" id="KW-1185">Reference proteome</keyword>
<sequence>MTTVMDANEQKERIEAKRERKAARTLAIITGCFLSCWLPFSLTALINPLCPTFHVPDELRDVLNWLGFINSLLNPIIYTIFSPDFRNAFRKIIFGRYINPKSRPSRL</sequence>
<evidence type="ECO:0000256" key="2">
    <source>
        <dbReference type="ARBA" id="ARBA00022475"/>
    </source>
</evidence>
<evidence type="ECO:0000256" key="1">
    <source>
        <dbReference type="ARBA" id="ARBA00004651"/>
    </source>
</evidence>
<comment type="subcellular location">
    <subcellularLocation>
        <location evidence="1">Cell membrane</location>
        <topology evidence="1">Multi-pass membrane protein</topology>
    </subcellularLocation>
</comment>
<keyword evidence="8" id="KW-0807">Transducer</keyword>
<evidence type="ECO:0000256" key="9">
    <source>
        <dbReference type="SAM" id="Phobius"/>
    </source>
</evidence>
<dbReference type="Proteomes" id="UP001626550">
    <property type="component" value="Unassembled WGS sequence"/>
</dbReference>
<evidence type="ECO:0000313" key="12">
    <source>
        <dbReference type="Proteomes" id="UP001626550"/>
    </source>
</evidence>
<dbReference type="GO" id="GO:0004930">
    <property type="term" value="F:G protein-coupled receptor activity"/>
    <property type="evidence" value="ECO:0007669"/>
    <property type="project" value="UniProtKB-KW"/>
</dbReference>
<reference evidence="11 12" key="1">
    <citation type="submission" date="2024-11" db="EMBL/GenBank/DDBJ databases">
        <title>Adaptive evolution of stress response genes in parasites aligns with host niche diversity.</title>
        <authorList>
            <person name="Hahn C."/>
            <person name="Resl P."/>
        </authorList>
    </citation>
    <scope>NUCLEOTIDE SEQUENCE [LARGE SCALE GENOMIC DNA]</scope>
    <source>
        <strain evidence="11">EGGRZ-B1_66</strain>
        <tissue evidence="11">Body</tissue>
    </source>
</reference>
<organism evidence="11 12">
    <name type="scientific">Cichlidogyrus casuarinus</name>
    <dbReference type="NCBI Taxonomy" id="1844966"/>
    <lineage>
        <taxon>Eukaryota</taxon>
        <taxon>Metazoa</taxon>
        <taxon>Spiralia</taxon>
        <taxon>Lophotrochozoa</taxon>
        <taxon>Platyhelminthes</taxon>
        <taxon>Monogenea</taxon>
        <taxon>Monopisthocotylea</taxon>
        <taxon>Dactylogyridea</taxon>
        <taxon>Ancyrocephalidae</taxon>
        <taxon>Cichlidogyrus</taxon>
    </lineage>
</organism>
<evidence type="ECO:0000256" key="6">
    <source>
        <dbReference type="ARBA" id="ARBA00023136"/>
    </source>
</evidence>
<feature type="domain" description="G-protein coupled receptors family 1 profile" evidence="10">
    <location>
        <begin position="1"/>
        <end position="78"/>
    </location>
</feature>
<dbReference type="PROSITE" id="PS50262">
    <property type="entry name" value="G_PROTEIN_RECEP_F1_2"/>
    <property type="match status" value="1"/>
</dbReference>
<dbReference type="GO" id="GO:0005886">
    <property type="term" value="C:plasma membrane"/>
    <property type="evidence" value="ECO:0007669"/>
    <property type="project" value="UniProtKB-SubCell"/>
</dbReference>
<dbReference type="Pfam" id="PF00001">
    <property type="entry name" value="7tm_1"/>
    <property type="match status" value="1"/>
</dbReference>
<keyword evidence="5" id="KW-0297">G-protein coupled receptor</keyword>
<evidence type="ECO:0000313" key="11">
    <source>
        <dbReference type="EMBL" id="KAL3315500.1"/>
    </source>
</evidence>
<keyword evidence="3 9" id="KW-0812">Transmembrane</keyword>
<dbReference type="EMBL" id="JBJKFK010000737">
    <property type="protein sequence ID" value="KAL3315500.1"/>
    <property type="molecule type" value="Genomic_DNA"/>
</dbReference>
<keyword evidence="7 11" id="KW-0675">Receptor</keyword>
<feature type="transmembrane region" description="Helical" evidence="9">
    <location>
        <begin position="62"/>
        <end position="81"/>
    </location>
</feature>
<dbReference type="AlphaFoldDB" id="A0ABD2Q7F2"/>
<protein>
    <submittedName>
        <fullName evidence="11">5-hydroxytryptamine receptor</fullName>
    </submittedName>
</protein>